<comment type="caution">
    <text evidence="2">The sequence shown here is derived from an EMBL/GenBank/DDBJ whole genome shotgun (WGS) entry which is preliminary data.</text>
</comment>
<evidence type="ECO:0000313" key="2">
    <source>
        <dbReference type="EMBL" id="MPM17762.1"/>
    </source>
</evidence>
<dbReference type="Pfam" id="PF00144">
    <property type="entry name" value="Beta-lactamase"/>
    <property type="match status" value="1"/>
</dbReference>
<dbReference type="InterPro" id="IPR050789">
    <property type="entry name" value="Diverse_Enzym_Activities"/>
</dbReference>
<gene>
    <name evidence="2" type="ORF">SDC9_64161</name>
</gene>
<dbReference type="AlphaFoldDB" id="A0A644XNJ4"/>
<accession>A0A644XNJ4</accession>
<feature type="domain" description="Beta-lactamase-related" evidence="1">
    <location>
        <begin position="78"/>
        <end position="329"/>
    </location>
</feature>
<dbReference type="SUPFAM" id="SSF56601">
    <property type="entry name" value="beta-lactamase/transpeptidase-like"/>
    <property type="match status" value="1"/>
</dbReference>
<dbReference type="PANTHER" id="PTHR43283:SF7">
    <property type="entry name" value="BETA-LACTAMASE-RELATED DOMAIN-CONTAINING PROTEIN"/>
    <property type="match status" value="1"/>
</dbReference>
<reference evidence="2" key="1">
    <citation type="submission" date="2019-08" db="EMBL/GenBank/DDBJ databases">
        <authorList>
            <person name="Kucharzyk K."/>
            <person name="Murdoch R.W."/>
            <person name="Higgins S."/>
            <person name="Loffler F."/>
        </authorList>
    </citation>
    <scope>NUCLEOTIDE SEQUENCE</scope>
</reference>
<dbReference type="EMBL" id="VSSQ01002857">
    <property type="protein sequence ID" value="MPM17762.1"/>
    <property type="molecule type" value="Genomic_DNA"/>
</dbReference>
<dbReference type="PANTHER" id="PTHR43283">
    <property type="entry name" value="BETA-LACTAMASE-RELATED"/>
    <property type="match status" value="1"/>
</dbReference>
<protein>
    <recommendedName>
        <fullName evidence="1">Beta-lactamase-related domain-containing protein</fullName>
    </recommendedName>
</protein>
<dbReference type="InterPro" id="IPR012338">
    <property type="entry name" value="Beta-lactam/transpept-like"/>
</dbReference>
<proteinExistence type="predicted"/>
<evidence type="ECO:0000259" key="1">
    <source>
        <dbReference type="Pfam" id="PF00144"/>
    </source>
</evidence>
<dbReference type="InterPro" id="IPR001466">
    <property type="entry name" value="Beta-lactam-related"/>
</dbReference>
<name>A0A644XNJ4_9ZZZZ</name>
<sequence>MDLITDSRALMMVKQLLDNTSTVRPLIDLQSQKPKFTPSAINKPFLRATPESQGVPSARVAAFLNDMRDDPTLDMHGVLVLRNGKLITEAAFGAYDQHIWHITHSECKSITGLAIGILIGEGRLKLEDKLVDLFAGKISRINQLTHRNITVKHLLTMTSGITFNEAGSVTETDWVKCFLESVVLKEPGTSFNYNSMNTYMLGCIIKQVTGEGLTDYLTPRLFAPLGITNFFWEKCPMGNEKAGWGLYILPEDIAKIGQMVLDGGRFEGKQIVPEEWIKEATRSQAATPKTLGDYDYGYQIWVGRNERSFLFNGMFGQNVLGFFDTGVLLVSNAGNNELFQQSSYYALATKHFSREEAFSESKPKLGAGLGALQNAKKRLCADLYTPPIELFGDLFAQRGKLDIGAICKCLDGKAYFAAGDKRASPVGVYPLFAQTLQNNFTKGLHALSFVCRNGTLQIVIDETDERHVLEIGFGEPAYNDFATHGEVHRVGVSGRFGADESGRPVLLLRVSFLEAANARLIKIRFFDGRIVTEWSESPGKGYLTDALASVKGQSSLLSGILERSDEELLLFRITRILEPQVVLNERG</sequence>
<dbReference type="Gene3D" id="3.40.710.10">
    <property type="entry name" value="DD-peptidase/beta-lactamase superfamily"/>
    <property type="match status" value="1"/>
</dbReference>
<organism evidence="2">
    <name type="scientific">bioreactor metagenome</name>
    <dbReference type="NCBI Taxonomy" id="1076179"/>
    <lineage>
        <taxon>unclassified sequences</taxon>
        <taxon>metagenomes</taxon>
        <taxon>ecological metagenomes</taxon>
    </lineage>
</organism>